<proteinExistence type="predicted"/>
<dbReference type="CDD" id="cd02440">
    <property type="entry name" value="AdoMet_MTases"/>
    <property type="match status" value="1"/>
</dbReference>
<dbReference type="Pfam" id="PF03602">
    <property type="entry name" value="Cons_hypoth95"/>
    <property type="match status" value="1"/>
</dbReference>
<dbReference type="PANTHER" id="PTHR43542:SF1">
    <property type="entry name" value="METHYLTRANSFERASE"/>
    <property type="match status" value="1"/>
</dbReference>
<dbReference type="Proteomes" id="UP000787472">
    <property type="component" value="Unassembled WGS sequence"/>
</dbReference>
<evidence type="ECO:0000256" key="2">
    <source>
        <dbReference type="ARBA" id="ARBA00022679"/>
    </source>
</evidence>
<dbReference type="NCBIfam" id="TIGR00095">
    <property type="entry name" value="16S rRNA (guanine(966)-N(2))-methyltransferase RsmD"/>
    <property type="match status" value="1"/>
</dbReference>
<dbReference type="Gene3D" id="3.40.50.150">
    <property type="entry name" value="Vaccinia Virus protein VP39"/>
    <property type="match status" value="1"/>
</dbReference>
<evidence type="ECO:0000256" key="3">
    <source>
        <dbReference type="SAM" id="MobiDB-lite"/>
    </source>
</evidence>
<sequence length="228" mass="25360">MPGSSQLHASYHTNLNPSSDRAPRFESATLNKPRPAKSTPKQSGSQTLRIIGGQWRGRKLPFVSADGLRPTGDRIRETLFNWLMPDLPGANCLDVFSGSGALALEALSRGAKSATLLELNPQAAAQIRHNLSLLQCPQAQLVQTDSLSWLQRPTPPSATFDIVFVDPPFQHDFWQATITALEDHQWLSDGAAIYIETPKHLPLNIPANWHLHREKHAGDVSFRLFYRE</sequence>
<dbReference type="GO" id="GO:0052913">
    <property type="term" value="F:16S rRNA (guanine(966)-N(2))-methyltransferase activity"/>
    <property type="evidence" value="ECO:0007669"/>
    <property type="project" value="UniProtKB-EC"/>
</dbReference>
<dbReference type="InterPro" id="IPR004398">
    <property type="entry name" value="RNA_MeTrfase_RsmD"/>
</dbReference>
<protein>
    <submittedName>
        <fullName evidence="4">16S rRNA (Guanine(966)-N(2))-methyltransferase RsmD</fullName>
        <ecNumber evidence="4">2.1.1.171</ecNumber>
    </submittedName>
</protein>
<name>A0A9E5T4G5_9GAMM</name>
<feature type="region of interest" description="Disordered" evidence="3">
    <location>
        <begin position="1"/>
        <end position="47"/>
    </location>
</feature>
<gene>
    <name evidence="4" type="primary">rsmD</name>
    <name evidence="4" type="ORF">G8770_20740</name>
</gene>
<evidence type="ECO:0000313" key="4">
    <source>
        <dbReference type="EMBL" id="NHO67982.1"/>
    </source>
</evidence>
<dbReference type="SUPFAM" id="SSF53335">
    <property type="entry name" value="S-adenosyl-L-methionine-dependent methyltransferases"/>
    <property type="match status" value="1"/>
</dbReference>
<comment type="caution">
    <text evidence="4">The sequence shown here is derived from an EMBL/GenBank/DDBJ whole genome shotgun (WGS) entry which is preliminary data.</text>
</comment>
<dbReference type="InterPro" id="IPR029063">
    <property type="entry name" value="SAM-dependent_MTases_sf"/>
</dbReference>
<keyword evidence="5" id="KW-1185">Reference proteome</keyword>
<reference evidence="4" key="1">
    <citation type="submission" date="2020-03" db="EMBL/GenBank/DDBJ databases">
        <authorList>
            <person name="Guo F."/>
        </authorList>
    </citation>
    <scope>NUCLEOTIDE SEQUENCE</scope>
    <source>
        <strain evidence="4">JCM 30134</strain>
    </source>
</reference>
<accession>A0A9E5T4G5</accession>
<keyword evidence="2 4" id="KW-0808">Transferase</keyword>
<feature type="compositionally biased region" description="Polar residues" evidence="3">
    <location>
        <begin position="1"/>
        <end position="19"/>
    </location>
</feature>
<evidence type="ECO:0000256" key="1">
    <source>
        <dbReference type="ARBA" id="ARBA00022603"/>
    </source>
</evidence>
<dbReference type="AlphaFoldDB" id="A0A9E5T4G5"/>
<organism evidence="4 5">
    <name type="scientific">Pseudomaricurvus hydrocarbonicus</name>
    <dbReference type="NCBI Taxonomy" id="1470433"/>
    <lineage>
        <taxon>Bacteria</taxon>
        <taxon>Pseudomonadati</taxon>
        <taxon>Pseudomonadota</taxon>
        <taxon>Gammaproteobacteria</taxon>
        <taxon>Cellvibrionales</taxon>
        <taxon>Cellvibrionaceae</taxon>
        <taxon>Pseudomaricurvus</taxon>
    </lineage>
</organism>
<dbReference type="EMBL" id="JAAONZ010000022">
    <property type="protein sequence ID" value="NHO67982.1"/>
    <property type="molecule type" value="Genomic_DNA"/>
</dbReference>
<keyword evidence="1 4" id="KW-0489">Methyltransferase</keyword>
<evidence type="ECO:0000313" key="5">
    <source>
        <dbReference type="Proteomes" id="UP000787472"/>
    </source>
</evidence>
<dbReference type="EC" id="2.1.1.171" evidence="4"/>
<dbReference type="PANTHER" id="PTHR43542">
    <property type="entry name" value="METHYLTRANSFERASE"/>
    <property type="match status" value="1"/>
</dbReference>